<comment type="subcellular location">
    <subcellularLocation>
        <location evidence="1">Secreted</location>
    </subcellularLocation>
</comment>
<dbReference type="PANTHER" id="PTHR11848:SF302">
    <property type="entry name" value="TGF-BETA FAMILY PROFILE DOMAIN-CONTAINING PROTEIN"/>
    <property type="match status" value="1"/>
</dbReference>
<evidence type="ECO:0000256" key="6">
    <source>
        <dbReference type="RuleBase" id="RU000354"/>
    </source>
</evidence>
<evidence type="ECO:0000313" key="10">
    <source>
        <dbReference type="EMBL" id="CAF4050773.1"/>
    </source>
</evidence>
<dbReference type="EMBL" id="CAJOBF010002693">
    <property type="protein sequence ID" value="CAF4050773.1"/>
    <property type="molecule type" value="Genomic_DNA"/>
</dbReference>
<evidence type="ECO:0000313" key="9">
    <source>
        <dbReference type="EMBL" id="CAF2043462.1"/>
    </source>
</evidence>
<keyword evidence="3" id="KW-0964">Secreted</keyword>
<dbReference type="InterPro" id="IPR001839">
    <property type="entry name" value="TGF-b_C"/>
</dbReference>
<sequence>MKTLFVLLILVSATSAYIEESALAALQTVDHWNIFRIIISDNTEECFYVPVKLNDTIHVIYQVLRGGNSVMRAIITDPLNVVIYSQPNHQFGWYNQDYVVIPGVYRMCFKNEEYFAAKTLYLAVLAVHQDFISEASIEVADEKKANATSFLDEFSTGVMSSLNTISGKLYRLSAYQTVARVQHLHDTYAVEANASYVQYWAIWQILTMIPTTAAAEKLFLSNEHISEMFTEALLNRISVRQNCPFKLSILCFIIIIHLFCSSHSATIPTYNYLSSSNQFELMSNSSYRNFILRQYFIDLLDISHTSLVRSMVYNHHITSRSIQVKNTRRKRSNDDTSSYSPMFTLQSSNCFVVDKQVQSTFIWSHSIESLTSIELIYHIDTAEISRFSIPVQIRFKHAQTSKEFFTINTYLQFDSDRDFYVVNIYQYIVQINNQSLTIESMINNQTCQTSSTYIIISSTTTIRSKSNQALKSNSKFSLDIYQLKEAQTDKSLSMCKLKTVQIKFEDLGLAYLIIRPKEYKFTYCDGSCSYSTLQQQSQTSMHALLKSILKRKITNIPQTTCVPSKFADDNFLLRQMDGSLEIHPIKDIIVKQCACL</sequence>
<dbReference type="SMART" id="SM01190">
    <property type="entry name" value="EMP24_GP25L"/>
    <property type="match status" value="1"/>
</dbReference>
<evidence type="ECO:0000313" key="11">
    <source>
        <dbReference type="Proteomes" id="UP000663856"/>
    </source>
</evidence>
<dbReference type="Pfam" id="PF01105">
    <property type="entry name" value="EMP24_GP25L"/>
    <property type="match status" value="1"/>
</dbReference>
<gene>
    <name evidence="10" type="ORF">UXM345_LOCUS19207</name>
    <name evidence="9" type="ORF">WKI299_LOCUS8743</name>
</gene>
<evidence type="ECO:0000256" key="2">
    <source>
        <dbReference type="ARBA" id="ARBA00006656"/>
    </source>
</evidence>
<evidence type="ECO:0000256" key="7">
    <source>
        <dbReference type="SAM" id="SignalP"/>
    </source>
</evidence>
<dbReference type="EMBL" id="CAJNRF010002820">
    <property type="protein sequence ID" value="CAF2043462.1"/>
    <property type="molecule type" value="Genomic_DNA"/>
</dbReference>
<dbReference type="PROSITE" id="PS51362">
    <property type="entry name" value="TGF_BETA_2"/>
    <property type="match status" value="1"/>
</dbReference>
<dbReference type="SMART" id="SM00204">
    <property type="entry name" value="TGFB"/>
    <property type="match status" value="1"/>
</dbReference>
<protein>
    <recommendedName>
        <fullName evidence="8">TGF-beta family profile domain-containing protein</fullName>
    </recommendedName>
</protein>
<feature type="signal peptide" evidence="7">
    <location>
        <begin position="1"/>
        <end position="16"/>
    </location>
</feature>
<dbReference type="GO" id="GO:0005615">
    <property type="term" value="C:extracellular space"/>
    <property type="evidence" value="ECO:0007669"/>
    <property type="project" value="TreeGrafter"/>
</dbReference>
<name>A0A816P3I4_9BILA</name>
<dbReference type="Proteomes" id="UP000663856">
    <property type="component" value="Unassembled WGS sequence"/>
</dbReference>
<comment type="caution">
    <text evidence="9">The sequence shown here is derived from an EMBL/GenBank/DDBJ whole genome shotgun (WGS) entry which is preliminary data.</text>
</comment>
<dbReference type="InterPro" id="IPR015615">
    <property type="entry name" value="TGF-beta-rel"/>
</dbReference>
<dbReference type="InterPro" id="IPR036598">
    <property type="entry name" value="GOLD_dom_sf"/>
</dbReference>
<dbReference type="Gene3D" id="2.10.90.10">
    <property type="entry name" value="Cystine-knot cytokines"/>
    <property type="match status" value="1"/>
</dbReference>
<evidence type="ECO:0000256" key="5">
    <source>
        <dbReference type="ARBA" id="ARBA00023157"/>
    </source>
</evidence>
<evidence type="ECO:0000256" key="4">
    <source>
        <dbReference type="ARBA" id="ARBA00023030"/>
    </source>
</evidence>
<dbReference type="PANTHER" id="PTHR11848">
    <property type="entry name" value="TGF-BETA FAMILY"/>
    <property type="match status" value="1"/>
</dbReference>
<dbReference type="Pfam" id="PF00019">
    <property type="entry name" value="TGF_beta"/>
    <property type="match status" value="1"/>
</dbReference>
<organism evidence="9 11">
    <name type="scientific">Rotaria magnacalcarata</name>
    <dbReference type="NCBI Taxonomy" id="392030"/>
    <lineage>
        <taxon>Eukaryota</taxon>
        <taxon>Metazoa</taxon>
        <taxon>Spiralia</taxon>
        <taxon>Gnathifera</taxon>
        <taxon>Rotifera</taxon>
        <taxon>Eurotatoria</taxon>
        <taxon>Bdelloidea</taxon>
        <taxon>Philodinida</taxon>
        <taxon>Philodinidae</taxon>
        <taxon>Rotaria</taxon>
    </lineage>
</organism>
<evidence type="ECO:0000256" key="3">
    <source>
        <dbReference type="ARBA" id="ARBA00022525"/>
    </source>
</evidence>
<evidence type="ECO:0000259" key="8">
    <source>
        <dbReference type="PROSITE" id="PS51362"/>
    </source>
</evidence>
<dbReference type="GO" id="GO:0008083">
    <property type="term" value="F:growth factor activity"/>
    <property type="evidence" value="ECO:0007669"/>
    <property type="project" value="UniProtKB-KW"/>
</dbReference>
<keyword evidence="7" id="KW-0732">Signal</keyword>
<dbReference type="Proteomes" id="UP000663842">
    <property type="component" value="Unassembled WGS sequence"/>
</dbReference>
<dbReference type="GO" id="GO:0005125">
    <property type="term" value="F:cytokine activity"/>
    <property type="evidence" value="ECO:0007669"/>
    <property type="project" value="TreeGrafter"/>
</dbReference>
<dbReference type="InterPro" id="IPR029034">
    <property type="entry name" value="Cystine-knot_cytokine"/>
</dbReference>
<feature type="chain" id="PRO_5035611027" description="TGF-beta family profile domain-containing protein" evidence="7">
    <location>
        <begin position="17"/>
        <end position="596"/>
    </location>
</feature>
<evidence type="ECO:0000256" key="1">
    <source>
        <dbReference type="ARBA" id="ARBA00004613"/>
    </source>
</evidence>
<reference evidence="9" key="1">
    <citation type="submission" date="2021-02" db="EMBL/GenBank/DDBJ databases">
        <authorList>
            <person name="Nowell W R."/>
        </authorList>
    </citation>
    <scope>NUCLEOTIDE SEQUENCE</scope>
</reference>
<dbReference type="SUPFAM" id="SSF57501">
    <property type="entry name" value="Cystine-knot cytokines"/>
    <property type="match status" value="1"/>
</dbReference>
<dbReference type="InterPro" id="IPR017948">
    <property type="entry name" value="TGFb_CS"/>
</dbReference>
<dbReference type="AlphaFoldDB" id="A0A816P3I4"/>
<accession>A0A816P3I4</accession>
<comment type="similarity">
    <text evidence="2 6">Belongs to the TGF-beta family.</text>
</comment>
<feature type="domain" description="TGF-beta family profile" evidence="8">
    <location>
        <begin position="463"/>
        <end position="596"/>
    </location>
</feature>
<keyword evidence="4 6" id="KW-0339">Growth factor</keyword>
<dbReference type="InterPro" id="IPR009038">
    <property type="entry name" value="GOLD_dom"/>
</dbReference>
<proteinExistence type="inferred from homology"/>
<dbReference type="PROSITE" id="PS00250">
    <property type="entry name" value="TGF_BETA_1"/>
    <property type="match status" value="1"/>
</dbReference>
<keyword evidence="5" id="KW-1015">Disulfide bond</keyword>
<dbReference type="CDD" id="cd13756">
    <property type="entry name" value="TGF_beta_BMPs_GDFs"/>
    <property type="match status" value="1"/>
</dbReference>
<dbReference type="SUPFAM" id="SSF101576">
    <property type="entry name" value="Supernatant protein factor (SPF), C-terminal domain"/>
    <property type="match status" value="1"/>
</dbReference>